<proteinExistence type="predicted"/>
<evidence type="ECO:0000313" key="1">
    <source>
        <dbReference type="EMBL" id="PRY63205.1"/>
    </source>
</evidence>
<dbReference type="InterPro" id="IPR039498">
    <property type="entry name" value="NTP_transf_5"/>
</dbReference>
<comment type="caution">
    <text evidence="1">The sequence shown here is derived from an EMBL/GenBank/DDBJ whole genome shotgun (WGS) entry which is preliminary data.</text>
</comment>
<name>A0A2T0UZ43_9MICO</name>
<protein>
    <submittedName>
        <fullName evidence="1">Putative nucleotidyltransferase-like protein</fullName>
    </submittedName>
</protein>
<keyword evidence="2" id="KW-1185">Reference proteome</keyword>
<keyword evidence="1" id="KW-0808">Transferase</keyword>
<dbReference type="EMBL" id="PVTI01000002">
    <property type="protein sequence ID" value="PRY63205.1"/>
    <property type="molecule type" value="Genomic_DNA"/>
</dbReference>
<dbReference type="Proteomes" id="UP000237822">
    <property type="component" value="Unassembled WGS sequence"/>
</dbReference>
<dbReference type="AlphaFoldDB" id="A0A2T0UZ43"/>
<evidence type="ECO:0000313" key="2">
    <source>
        <dbReference type="Proteomes" id="UP000237822"/>
    </source>
</evidence>
<gene>
    <name evidence="1" type="ORF">BCF74_10236</name>
</gene>
<reference evidence="1 2" key="1">
    <citation type="submission" date="2018-03" db="EMBL/GenBank/DDBJ databases">
        <title>Genomic Encyclopedia of Archaeal and Bacterial Type Strains, Phase II (KMG-II): from individual species to whole genera.</title>
        <authorList>
            <person name="Goeker M."/>
        </authorList>
    </citation>
    <scope>NUCLEOTIDE SEQUENCE [LARGE SCALE GENOMIC DNA]</scope>
    <source>
        <strain evidence="1 2">ATCC BAA-1496</strain>
    </source>
</reference>
<sequence>MPLHVRVELAHGATQVLANQQKVDLLHIKGPAVAEGLRRPGTASTDADVLVRPQHVPRFMAGLERTGWILRTDFRDGSAFEHAAGLYHPHWGLLDVHRRFPGMDRDPEHTFEVLWGRREHTRLAAIDVAVPDRTGQQLVLLLHVARSEAPAMDQHPDHAVNWGHASEQDRQAVVELAREVHAEVALAAATDQLDAYDGDPEAALWRVFSRPGHTRLEEWRARVQAAPTRRAKVGVALRAFLVNKAWLAEDLGRPPTRADMVRAFGGRFVQGARDLGRMSRRSAQEHLHIDREGPS</sequence>
<dbReference type="Pfam" id="PF14907">
    <property type="entry name" value="NTP_transf_5"/>
    <property type="match status" value="1"/>
</dbReference>
<organism evidence="1 2">
    <name type="scientific">Knoellia remsis</name>
    <dbReference type="NCBI Taxonomy" id="407159"/>
    <lineage>
        <taxon>Bacteria</taxon>
        <taxon>Bacillati</taxon>
        <taxon>Actinomycetota</taxon>
        <taxon>Actinomycetes</taxon>
        <taxon>Micrococcales</taxon>
        <taxon>Intrasporangiaceae</taxon>
        <taxon>Knoellia</taxon>
    </lineage>
</organism>
<accession>A0A2T0UZ43</accession>
<dbReference type="GO" id="GO:0016740">
    <property type="term" value="F:transferase activity"/>
    <property type="evidence" value="ECO:0007669"/>
    <property type="project" value="UniProtKB-KW"/>
</dbReference>